<evidence type="ECO:0000256" key="3">
    <source>
        <dbReference type="ARBA" id="ARBA00022917"/>
    </source>
</evidence>
<dbReference type="InterPro" id="IPR019814">
    <property type="entry name" value="Translation_initiation_fac_3_N"/>
</dbReference>
<dbReference type="AlphaFoldDB" id="A0A8T2IBD5"/>
<proteinExistence type="inferred from homology"/>
<evidence type="ECO:0000259" key="5">
    <source>
        <dbReference type="Pfam" id="PF00707"/>
    </source>
</evidence>
<dbReference type="OrthoDB" id="21573at2759"/>
<dbReference type="GO" id="GO:0043022">
    <property type="term" value="F:ribosome binding"/>
    <property type="evidence" value="ECO:0007669"/>
    <property type="project" value="TreeGrafter"/>
</dbReference>
<evidence type="ECO:0000313" key="10">
    <source>
        <dbReference type="Proteomes" id="UP000812440"/>
    </source>
</evidence>
<dbReference type="PANTHER" id="PTHR10938">
    <property type="entry name" value="TRANSLATION INITIATION FACTOR IF-3"/>
    <property type="match status" value="1"/>
</dbReference>
<dbReference type="Proteomes" id="UP000812440">
    <property type="component" value="Unassembled WGS sequence"/>
</dbReference>
<dbReference type="InterPro" id="IPR001288">
    <property type="entry name" value="Translation_initiation_fac_3"/>
</dbReference>
<dbReference type="Pfam" id="PF00707">
    <property type="entry name" value="IF3_C"/>
    <property type="match status" value="1"/>
</dbReference>
<accession>A0A8T2IBD5</accession>
<dbReference type="EMBL" id="JAACNH010009840">
    <property type="protein sequence ID" value="KAG8429272.1"/>
    <property type="molecule type" value="Genomic_DNA"/>
</dbReference>
<evidence type="ECO:0000259" key="6">
    <source>
        <dbReference type="Pfam" id="PF05198"/>
    </source>
</evidence>
<reference evidence="7" key="1">
    <citation type="thesis" date="2020" institute="ProQuest LLC" country="789 East Eisenhower Parkway, Ann Arbor, MI, USA">
        <title>Comparative Genomics and Chromosome Evolution.</title>
        <authorList>
            <person name="Mudd A.B."/>
        </authorList>
    </citation>
    <scope>NUCLEOTIDE SEQUENCE</scope>
    <source>
        <strain evidence="7">Female2</strain>
        <tissue evidence="7">Blood</tissue>
    </source>
</reference>
<dbReference type="GO" id="GO:0070124">
    <property type="term" value="P:mitochondrial translational initiation"/>
    <property type="evidence" value="ECO:0007669"/>
    <property type="project" value="TreeGrafter"/>
</dbReference>
<dbReference type="NCBIfam" id="TIGR00168">
    <property type="entry name" value="infC"/>
    <property type="match status" value="1"/>
</dbReference>
<name>A0A8T2IBD5_9PIPI</name>
<evidence type="ECO:0008006" key="11">
    <source>
        <dbReference type="Google" id="ProtNLM"/>
    </source>
</evidence>
<dbReference type="PANTHER" id="PTHR10938:SF0">
    <property type="entry name" value="TRANSLATION INITIATION FACTOR IF-3, MITOCHONDRIAL"/>
    <property type="match status" value="1"/>
</dbReference>
<dbReference type="Pfam" id="PF05198">
    <property type="entry name" value="IF3_N"/>
    <property type="match status" value="1"/>
</dbReference>
<feature type="domain" description="Translation initiation factor 3 C-terminal" evidence="5">
    <location>
        <begin position="169"/>
        <end position="253"/>
    </location>
</feature>
<organism evidence="7 10">
    <name type="scientific">Hymenochirus boettgeri</name>
    <name type="common">Congo dwarf clawed frog</name>
    <dbReference type="NCBI Taxonomy" id="247094"/>
    <lineage>
        <taxon>Eukaryota</taxon>
        <taxon>Metazoa</taxon>
        <taxon>Chordata</taxon>
        <taxon>Craniata</taxon>
        <taxon>Vertebrata</taxon>
        <taxon>Euteleostomi</taxon>
        <taxon>Amphibia</taxon>
        <taxon>Batrachia</taxon>
        <taxon>Anura</taxon>
        <taxon>Pipoidea</taxon>
        <taxon>Pipidae</taxon>
        <taxon>Pipinae</taxon>
        <taxon>Hymenochirus</taxon>
    </lineage>
</organism>
<dbReference type="SUPFAM" id="SSF54364">
    <property type="entry name" value="Translation initiation factor IF3, N-terminal domain"/>
    <property type="match status" value="1"/>
</dbReference>
<keyword evidence="10" id="KW-1185">Reference proteome</keyword>
<comment type="similarity">
    <text evidence="1">Belongs to the IF-3 family.</text>
</comment>
<protein>
    <recommendedName>
        <fullName evidence="11">Mitochondrial translational initiation factor 3</fullName>
    </recommendedName>
</protein>
<evidence type="ECO:0000256" key="4">
    <source>
        <dbReference type="SAM" id="MobiDB-lite"/>
    </source>
</evidence>
<dbReference type="InterPro" id="IPR036788">
    <property type="entry name" value="T_IF-3_C_sf"/>
</dbReference>
<dbReference type="EMBL" id="JAACNH010009839">
    <property type="protein sequence ID" value="KAG8429273.1"/>
    <property type="molecule type" value="Genomic_DNA"/>
</dbReference>
<gene>
    <name evidence="9" type="ORF">GDO86_020644</name>
    <name evidence="8" type="ORF">GDO86_020645</name>
    <name evidence="7" type="ORF">GDO86_020646</name>
</gene>
<feature type="region of interest" description="Disordered" evidence="4">
    <location>
        <begin position="60"/>
        <end position="84"/>
    </location>
</feature>
<dbReference type="FunFam" id="3.10.20.80:FF:000002">
    <property type="entry name" value="Mitochondrial translational initiation factor 3"/>
    <property type="match status" value="1"/>
</dbReference>
<dbReference type="InterPro" id="IPR019815">
    <property type="entry name" value="Translation_initiation_fac_3_C"/>
</dbReference>
<dbReference type="GO" id="GO:0032790">
    <property type="term" value="P:ribosome disassembly"/>
    <property type="evidence" value="ECO:0007669"/>
    <property type="project" value="TreeGrafter"/>
</dbReference>
<dbReference type="InterPro" id="IPR036787">
    <property type="entry name" value="T_IF-3_N_sf"/>
</dbReference>
<keyword evidence="3" id="KW-0648">Protein biosynthesis</keyword>
<dbReference type="GO" id="GO:0005739">
    <property type="term" value="C:mitochondrion"/>
    <property type="evidence" value="ECO:0007669"/>
    <property type="project" value="TreeGrafter"/>
</dbReference>
<sequence>MAGTHLRKLFLKATYNGRYFAGKHFMLPNQWFKAVTYSTGKFMTCVRKGPLAIHVKGYSTAEQDDDDEDNGKKPEKKKKEDPKARKVFGSIGRKIPYRLIHLLNDNGEDLGNLHRADVIRIMDEKGLKLVPIKENADPPVYQLLTGKQIHEEQLKLREKQKLSSSHGTVQIKELSFSASIAKHDLDIKLKQITHWIEKKHHVRVSVQKGISPQGDDKLEVLNEIMRSVSEHATCVVKPKLVKDGRSAVCVLRPWSVKEMAELKKKEKQTQQMADPSKTD</sequence>
<dbReference type="GO" id="GO:0003743">
    <property type="term" value="F:translation initiation factor activity"/>
    <property type="evidence" value="ECO:0007669"/>
    <property type="project" value="UniProtKB-KW"/>
</dbReference>
<feature type="domain" description="Translation initiation factor 3 N-terminal" evidence="6">
    <location>
        <begin position="91"/>
        <end position="159"/>
    </location>
</feature>
<dbReference type="Gene3D" id="3.10.20.80">
    <property type="entry name" value="Translation initiation factor 3 (IF-3), N-terminal domain"/>
    <property type="match status" value="1"/>
</dbReference>
<dbReference type="SUPFAM" id="SSF55200">
    <property type="entry name" value="Translation initiation factor IF3, C-terminal domain"/>
    <property type="match status" value="1"/>
</dbReference>
<feature type="compositionally biased region" description="Basic and acidic residues" evidence="4">
    <location>
        <begin position="70"/>
        <end position="84"/>
    </location>
</feature>
<evidence type="ECO:0000313" key="8">
    <source>
        <dbReference type="EMBL" id="KAG8429273.1"/>
    </source>
</evidence>
<evidence type="ECO:0000256" key="1">
    <source>
        <dbReference type="ARBA" id="ARBA00005439"/>
    </source>
</evidence>
<evidence type="ECO:0000313" key="9">
    <source>
        <dbReference type="EMBL" id="KAG8429274.1"/>
    </source>
</evidence>
<dbReference type="EMBL" id="JAACNH010009837">
    <property type="protein sequence ID" value="KAG8429274.1"/>
    <property type="molecule type" value="Genomic_DNA"/>
</dbReference>
<comment type="caution">
    <text evidence="7">The sequence shown here is derived from an EMBL/GenBank/DDBJ whole genome shotgun (WGS) entry which is preliminary data.</text>
</comment>
<evidence type="ECO:0000313" key="7">
    <source>
        <dbReference type="EMBL" id="KAG8429272.1"/>
    </source>
</evidence>
<evidence type="ECO:0000256" key="2">
    <source>
        <dbReference type="ARBA" id="ARBA00022540"/>
    </source>
</evidence>
<dbReference type="Gene3D" id="3.30.110.10">
    <property type="entry name" value="Translation initiation factor 3 (IF-3), C-terminal domain"/>
    <property type="match status" value="1"/>
</dbReference>
<keyword evidence="2" id="KW-0396">Initiation factor</keyword>